<dbReference type="Proteomes" id="UP001515480">
    <property type="component" value="Unassembled WGS sequence"/>
</dbReference>
<organism evidence="2 3">
    <name type="scientific">Prymnesium parvum</name>
    <name type="common">Toxic golden alga</name>
    <dbReference type="NCBI Taxonomy" id="97485"/>
    <lineage>
        <taxon>Eukaryota</taxon>
        <taxon>Haptista</taxon>
        <taxon>Haptophyta</taxon>
        <taxon>Prymnesiophyceae</taxon>
        <taxon>Prymnesiales</taxon>
        <taxon>Prymnesiaceae</taxon>
        <taxon>Prymnesium</taxon>
    </lineage>
</organism>
<accession>A0AB34ITA5</accession>
<reference evidence="2 3" key="1">
    <citation type="journal article" date="2024" name="Science">
        <title>Giant polyketide synthase enzymes in the biosynthesis of giant marine polyether toxins.</title>
        <authorList>
            <person name="Fallon T.R."/>
            <person name="Shende V.V."/>
            <person name="Wierzbicki I.H."/>
            <person name="Pendleton A.L."/>
            <person name="Watervoot N.F."/>
            <person name="Auber R.P."/>
            <person name="Gonzalez D.J."/>
            <person name="Wisecaver J.H."/>
            <person name="Moore B.S."/>
        </authorList>
    </citation>
    <scope>NUCLEOTIDE SEQUENCE [LARGE SCALE GENOMIC DNA]</scope>
    <source>
        <strain evidence="2 3">12B1</strain>
    </source>
</reference>
<sequence length="173" mass="19224">MSRARVARVVAAVKNTLKESTKRERPLRPTTAYNIFVKQQSTKDQGGPGKTMAQCAEIWRSMTVEQKAEFAKKSESMMNVPLEQKEPRVSNSSSLKDPDLARISKDVTTTAIKALMSELLELKLQRSKPKIDIPGVGTFSIMSDMNDSTDVPNELKIYFDGNLKSADVAQDKS</sequence>
<proteinExistence type="predicted"/>
<evidence type="ECO:0008006" key="4">
    <source>
        <dbReference type="Google" id="ProtNLM"/>
    </source>
</evidence>
<feature type="region of interest" description="Disordered" evidence="1">
    <location>
        <begin position="75"/>
        <end position="97"/>
    </location>
</feature>
<protein>
    <recommendedName>
        <fullName evidence="4">HMG box domain-containing protein</fullName>
    </recommendedName>
</protein>
<dbReference type="Gene3D" id="1.10.30.10">
    <property type="entry name" value="High mobility group box domain"/>
    <property type="match status" value="1"/>
</dbReference>
<evidence type="ECO:0000256" key="1">
    <source>
        <dbReference type="SAM" id="MobiDB-lite"/>
    </source>
</evidence>
<dbReference type="CDD" id="cd00084">
    <property type="entry name" value="HMG-box_SF"/>
    <property type="match status" value="1"/>
</dbReference>
<keyword evidence="3" id="KW-1185">Reference proteome</keyword>
<dbReference type="EMBL" id="JBGBPQ010000018">
    <property type="protein sequence ID" value="KAL1507202.1"/>
    <property type="molecule type" value="Genomic_DNA"/>
</dbReference>
<evidence type="ECO:0000313" key="3">
    <source>
        <dbReference type="Proteomes" id="UP001515480"/>
    </source>
</evidence>
<gene>
    <name evidence="2" type="ORF">AB1Y20_008052</name>
</gene>
<evidence type="ECO:0000313" key="2">
    <source>
        <dbReference type="EMBL" id="KAL1507202.1"/>
    </source>
</evidence>
<comment type="caution">
    <text evidence="2">The sequence shown here is derived from an EMBL/GenBank/DDBJ whole genome shotgun (WGS) entry which is preliminary data.</text>
</comment>
<name>A0AB34ITA5_PRYPA</name>
<dbReference type="InterPro" id="IPR036910">
    <property type="entry name" value="HMG_box_dom_sf"/>
</dbReference>
<dbReference type="SUPFAM" id="SSF47095">
    <property type="entry name" value="HMG-box"/>
    <property type="match status" value="1"/>
</dbReference>
<dbReference type="AlphaFoldDB" id="A0AB34ITA5"/>